<proteinExistence type="predicted"/>
<comment type="caution">
    <text evidence="2">The sequence shown here is derived from an EMBL/GenBank/DDBJ whole genome shotgun (WGS) entry which is preliminary data.</text>
</comment>
<protein>
    <recommendedName>
        <fullName evidence="1">SGNH hydrolase-type esterase domain-containing protein</fullName>
    </recommendedName>
</protein>
<accession>A0A2M6WH02</accession>
<dbReference type="Pfam" id="PF13472">
    <property type="entry name" value="Lipase_GDSL_2"/>
    <property type="match status" value="1"/>
</dbReference>
<dbReference type="PANTHER" id="PTHR30383:SF5">
    <property type="entry name" value="SGNH HYDROLASE-TYPE ESTERASE DOMAIN-CONTAINING PROTEIN"/>
    <property type="match status" value="1"/>
</dbReference>
<dbReference type="SUPFAM" id="SSF52266">
    <property type="entry name" value="SGNH hydrolase"/>
    <property type="match status" value="1"/>
</dbReference>
<reference evidence="3" key="1">
    <citation type="submission" date="2017-09" db="EMBL/GenBank/DDBJ databases">
        <title>Depth-based differentiation of microbial function through sediment-hosted aquifers and enrichment of novel symbionts in the deep terrestrial subsurface.</title>
        <authorList>
            <person name="Probst A.J."/>
            <person name="Ladd B."/>
            <person name="Jarett J.K."/>
            <person name="Geller-Mcgrath D.E."/>
            <person name="Sieber C.M.K."/>
            <person name="Emerson J.B."/>
            <person name="Anantharaman K."/>
            <person name="Thomas B.C."/>
            <person name="Malmstrom R."/>
            <person name="Stieglmeier M."/>
            <person name="Klingl A."/>
            <person name="Woyke T."/>
            <person name="Ryan C.M."/>
            <person name="Banfield J.F."/>
        </authorList>
    </citation>
    <scope>NUCLEOTIDE SEQUENCE [LARGE SCALE GENOMIC DNA]</scope>
</reference>
<dbReference type="InterPro" id="IPR051532">
    <property type="entry name" value="Ester_Hydrolysis_Enzymes"/>
</dbReference>
<dbReference type="AlphaFoldDB" id="A0A2M6WH02"/>
<dbReference type="InterPro" id="IPR036514">
    <property type="entry name" value="SGNH_hydro_sf"/>
</dbReference>
<name>A0A2M6WH02_9BACT</name>
<gene>
    <name evidence="2" type="ORF">COU08_04435</name>
</gene>
<organism evidence="2 3">
    <name type="scientific">Candidatus Harrisonbacteria bacterium CG10_big_fil_rev_8_21_14_0_10_42_17</name>
    <dbReference type="NCBI Taxonomy" id="1974584"/>
    <lineage>
        <taxon>Bacteria</taxon>
        <taxon>Candidatus Harrisoniibacteriota</taxon>
    </lineage>
</organism>
<dbReference type="GO" id="GO:0004622">
    <property type="term" value="F:phosphatidylcholine lysophospholipase activity"/>
    <property type="evidence" value="ECO:0007669"/>
    <property type="project" value="TreeGrafter"/>
</dbReference>
<dbReference type="Proteomes" id="UP000228635">
    <property type="component" value="Unassembled WGS sequence"/>
</dbReference>
<sequence length="199" mass="22924">MESLCIFGDSTAWGAWDLEIGGWAKRLWFYIGNREGDDYLELYNLSISGGTTETILERFENEAKIRHADGIIFQTGANDALYISDPNEHLVSPEKFRANVTEIIKRARLITENIIFMGFEDCDESKTMPVSWGSFYYTNEHLSHYKGIIQDVCSEQGIPYLDVGLLENDEFEDGLHPNAKGHEKIFQRVKEFLVEQKWI</sequence>
<evidence type="ECO:0000313" key="2">
    <source>
        <dbReference type="EMBL" id="PIT92073.1"/>
    </source>
</evidence>
<dbReference type="PANTHER" id="PTHR30383">
    <property type="entry name" value="THIOESTERASE 1/PROTEASE 1/LYSOPHOSPHOLIPASE L1"/>
    <property type="match status" value="1"/>
</dbReference>
<dbReference type="InterPro" id="IPR013830">
    <property type="entry name" value="SGNH_hydro"/>
</dbReference>
<feature type="domain" description="SGNH hydrolase-type esterase" evidence="1">
    <location>
        <begin position="6"/>
        <end position="183"/>
    </location>
</feature>
<evidence type="ECO:0000259" key="1">
    <source>
        <dbReference type="Pfam" id="PF13472"/>
    </source>
</evidence>
<dbReference type="EMBL" id="PFBA01000035">
    <property type="protein sequence ID" value="PIT92073.1"/>
    <property type="molecule type" value="Genomic_DNA"/>
</dbReference>
<evidence type="ECO:0000313" key="3">
    <source>
        <dbReference type="Proteomes" id="UP000228635"/>
    </source>
</evidence>
<dbReference type="Gene3D" id="3.40.50.1110">
    <property type="entry name" value="SGNH hydrolase"/>
    <property type="match status" value="1"/>
</dbReference>